<keyword evidence="4" id="KW-0804">Transcription</keyword>
<evidence type="ECO:0000256" key="1">
    <source>
        <dbReference type="ARBA" id="ARBA00004123"/>
    </source>
</evidence>
<feature type="domain" description="Xylanolytic transcriptional activator regulatory" evidence="6">
    <location>
        <begin position="83"/>
        <end position="306"/>
    </location>
</feature>
<organism evidence="7 8">
    <name type="scientific">Periconia macrospinosa</name>
    <dbReference type="NCBI Taxonomy" id="97972"/>
    <lineage>
        <taxon>Eukaryota</taxon>
        <taxon>Fungi</taxon>
        <taxon>Dikarya</taxon>
        <taxon>Ascomycota</taxon>
        <taxon>Pezizomycotina</taxon>
        <taxon>Dothideomycetes</taxon>
        <taxon>Pleosporomycetidae</taxon>
        <taxon>Pleosporales</taxon>
        <taxon>Massarineae</taxon>
        <taxon>Periconiaceae</taxon>
        <taxon>Periconia</taxon>
    </lineage>
</organism>
<dbReference type="GO" id="GO:0003677">
    <property type="term" value="F:DNA binding"/>
    <property type="evidence" value="ECO:0007669"/>
    <property type="project" value="InterPro"/>
</dbReference>
<evidence type="ECO:0000259" key="6">
    <source>
        <dbReference type="Pfam" id="PF04082"/>
    </source>
</evidence>
<keyword evidence="8" id="KW-1185">Reference proteome</keyword>
<evidence type="ECO:0000256" key="2">
    <source>
        <dbReference type="ARBA" id="ARBA00022723"/>
    </source>
</evidence>
<dbReference type="Pfam" id="PF04082">
    <property type="entry name" value="Fungal_trans"/>
    <property type="match status" value="1"/>
</dbReference>
<comment type="subcellular location">
    <subcellularLocation>
        <location evidence="1">Nucleus</location>
    </subcellularLocation>
</comment>
<evidence type="ECO:0000313" key="7">
    <source>
        <dbReference type="EMBL" id="PVH93784.1"/>
    </source>
</evidence>
<gene>
    <name evidence="7" type="ORF">DM02DRAFT_661633</name>
</gene>
<sequence length="450" mass="50561">MAISTQSQLEDRNYELGSLLTSATSQPRSQQIQEDTFPPAFFLDDDLFKQCQLTLPEDFATIPAYIQPFVGDLDSIRGAAAKYFEKIQPWMPIVAKKRLLDYLLRSLSRLRADIALLIVAMRLVTLFPLDSIFNPKTPMYVAAKRMYAEAESVGVLTLPVLQAGVLISIYEYGHAMYPATFFTVAACARYAALLGIGKESSVFENPSLTWVEVEEKRRVWWAIIIMDRCVNIGCPSRALATNEPSLNSPLPVDEAMWEEAGNKPENTFTLSSAASLEMGQLARFAQAAHLLGRVYRHISEPAGDQSFQFEEREQLRRTLLALVNVSLAEEQTRRLSFCNQTSTCYSALLMLQQPYLIDNDPMSILSGDGFQFIFKPEAIAHNAFKIVQSFACVSLEAVSPFLTHLLYKSVVYFIESNNSPEIQETLKAGLQTLDKKWRVAGAYLDMLRAR</sequence>
<dbReference type="InterPro" id="IPR007219">
    <property type="entry name" value="XnlR_reg_dom"/>
</dbReference>
<proteinExistence type="predicted"/>
<dbReference type="OrthoDB" id="3862662at2759"/>
<dbReference type="PANTHER" id="PTHR47338">
    <property type="entry name" value="ZN(II)2CYS6 TRANSCRIPTION FACTOR (EUROFUNG)-RELATED"/>
    <property type="match status" value="1"/>
</dbReference>
<keyword evidence="5" id="KW-0539">Nucleus</keyword>
<dbReference type="Proteomes" id="UP000244855">
    <property type="component" value="Unassembled WGS sequence"/>
</dbReference>
<reference evidence="7 8" key="1">
    <citation type="journal article" date="2018" name="Sci. Rep.">
        <title>Comparative genomics provides insights into the lifestyle and reveals functional heterogeneity of dark septate endophytic fungi.</title>
        <authorList>
            <person name="Knapp D.G."/>
            <person name="Nemeth J.B."/>
            <person name="Barry K."/>
            <person name="Hainaut M."/>
            <person name="Henrissat B."/>
            <person name="Johnson J."/>
            <person name="Kuo A."/>
            <person name="Lim J.H.P."/>
            <person name="Lipzen A."/>
            <person name="Nolan M."/>
            <person name="Ohm R.A."/>
            <person name="Tamas L."/>
            <person name="Grigoriev I.V."/>
            <person name="Spatafora J.W."/>
            <person name="Nagy L.G."/>
            <person name="Kovacs G.M."/>
        </authorList>
    </citation>
    <scope>NUCLEOTIDE SEQUENCE [LARGE SCALE GENOMIC DNA]</scope>
    <source>
        <strain evidence="7 8">DSE2036</strain>
    </source>
</reference>
<dbReference type="GO" id="GO:0000981">
    <property type="term" value="F:DNA-binding transcription factor activity, RNA polymerase II-specific"/>
    <property type="evidence" value="ECO:0007669"/>
    <property type="project" value="InterPro"/>
</dbReference>
<keyword evidence="2" id="KW-0479">Metal-binding</keyword>
<dbReference type="GO" id="GO:0008270">
    <property type="term" value="F:zinc ion binding"/>
    <property type="evidence" value="ECO:0007669"/>
    <property type="project" value="InterPro"/>
</dbReference>
<evidence type="ECO:0000256" key="3">
    <source>
        <dbReference type="ARBA" id="ARBA00023015"/>
    </source>
</evidence>
<dbReference type="CDD" id="cd12148">
    <property type="entry name" value="fungal_TF_MHR"/>
    <property type="match status" value="1"/>
</dbReference>
<keyword evidence="3" id="KW-0805">Transcription regulation</keyword>
<dbReference type="EMBL" id="KZ805568">
    <property type="protein sequence ID" value="PVH93784.1"/>
    <property type="molecule type" value="Genomic_DNA"/>
</dbReference>
<dbReference type="PANTHER" id="PTHR47338:SF20">
    <property type="entry name" value="ZN(II)2CYS6 TRANSCRIPTION FACTOR (EUROFUNG)"/>
    <property type="match status" value="1"/>
</dbReference>
<dbReference type="GO" id="GO:0006351">
    <property type="term" value="P:DNA-templated transcription"/>
    <property type="evidence" value="ECO:0007669"/>
    <property type="project" value="InterPro"/>
</dbReference>
<evidence type="ECO:0000256" key="5">
    <source>
        <dbReference type="ARBA" id="ARBA00023242"/>
    </source>
</evidence>
<dbReference type="GO" id="GO:0005634">
    <property type="term" value="C:nucleus"/>
    <property type="evidence" value="ECO:0007669"/>
    <property type="project" value="UniProtKB-SubCell"/>
</dbReference>
<accession>A0A2V1D9A6</accession>
<protein>
    <recommendedName>
        <fullName evidence="6">Xylanolytic transcriptional activator regulatory domain-containing protein</fullName>
    </recommendedName>
</protein>
<dbReference type="InterPro" id="IPR050815">
    <property type="entry name" value="TF_fung"/>
</dbReference>
<dbReference type="AlphaFoldDB" id="A0A2V1D9A6"/>
<evidence type="ECO:0000256" key="4">
    <source>
        <dbReference type="ARBA" id="ARBA00023163"/>
    </source>
</evidence>
<name>A0A2V1D9A6_9PLEO</name>
<dbReference type="STRING" id="97972.A0A2V1D9A6"/>
<evidence type="ECO:0000313" key="8">
    <source>
        <dbReference type="Proteomes" id="UP000244855"/>
    </source>
</evidence>